<dbReference type="RefSeq" id="WP_279529206.1">
    <property type="nucleotide sequence ID" value="NZ_CP122312.1"/>
</dbReference>
<proteinExistence type="predicted"/>
<gene>
    <name evidence="2" type="ORF">ACFQJ9_07535</name>
</gene>
<dbReference type="AlphaFoldDB" id="A0ABD5Z255"/>
<reference evidence="2 3" key="1">
    <citation type="journal article" date="2019" name="Int. J. Syst. Evol. Microbiol.">
        <title>The Global Catalogue of Microorganisms (GCM) 10K type strain sequencing project: providing services to taxonomists for standard genome sequencing and annotation.</title>
        <authorList>
            <consortium name="The Broad Institute Genomics Platform"/>
            <consortium name="The Broad Institute Genome Sequencing Center for Infectious Disease"/>
            <person name="Wu L."/>
            <person name="Ma J."/>
        </authorList>
    </citation>
    <scope>NUCLEOTIDE SEQUENCE [LARGE SCALE GENOMIC DNA]</scope>
    <source>
        <strain evidence="2 3">XZGYJ-43</strain>
    </source>
</reference>
<accession>A0ABD5Z255</accession>
<protein>
    <submittedName>
        <fullName evidence="2">Uncharacterized protein</fullName>
    </submittedName>
</protein>
<keyword evidence="1" id="KW-1133">Transmembrane helix</keyword>
<keyword evidence="1" id="KW-0472">Membrane</keyword>
<organism evidence="2 3">
    <name type="scientific">Halospeciosus flavus</name>
    <dbReference type="NCBI Taxonomy" id="3032283"/>
    <lineage>
        <taxon>Archaea</taxon>
        <taxon>Methanobacteriati</taxon>
        <taxon>Methanobacteriota</taxon>
        <taxon>Stenosarchaea group</taxon>
        <taxon>Halobacteria</taxon>
        <taxon>Halobacteriales</taxon>
        <taxon>Halobacteriaceae</taxon>
        <taxon>Halospeciosus</taxon>
    </lineage>
</organism>
<sequence>MLVPAGVAIPDAVAAATLFVVAVNALTLTVVVRSRSRAGIYGFFGVFTTTLFVLAGVVVESGWAPS</sequence>
<name>A0ABD5Z255_9EURY</name>
<keyword evidence="3" id="KW-1185">Reference proteome</keyword>
<keyword evidence="1" id="KW-0812">Transmembrane</keyword>
<evidence type="ECO:0000313" key="3">
    <source>
        <dbReference type="Proteomes" id="UP001596447"/>
    </source>
</evidence>
<evidence type="ECO:0000256" key="1">
    <source>
        <dbReference type="SAM" id="Phobius"/>
    </source>
</evidence>
<comment type="caution">
    <text evidence="2">The sequence shown here is derived from an EMBL/GenBank/DDBJ whole genome shotgun (WGS) entry which is preliminary data.</text>
</comment>
<dbReference type="Proteomes" id="UP001596447">
    <property type="component" value="Unassembled WGS sequence"/>
</dbReference>
<feature type="transmembrane region" description="Helical" evidence="1">
    <location>
        <begin position="39"/>
        <end position="59"/>
    </location>
</feature>
<dbReference type="EMBL" id="JBHTAR010000011">
    <property type="protein sequence ID" value="MFC7199266.1"/>
    <property type="molecule type" value="Genomic_DNA"/>
</dbReference>
<feature type="transmembrane region" description="Helical" evidence="1">
    <location>
        <begin position="12"/>
        <end position="32"/>
    </location>
</feature>
<evidence type="ECO:0000313" key="2">
    <source>
        <dbReference type="EMBL" id="MFC7199266.1"/>
    </source>
</evidence>